<evidence type="ECO:0000256" key="1">
    <source>
        <dbReference type="SAM" id="Phobius"/>
    </source>
</evidence>
<evidence type="ECO:0000313" key="2">
    <source>
        <dbReference type="EMBL" id="GAG07464.1"/>
    </source>
</evidence>
<feature type="non-terminal residue" evidence="2">
    <location>
        <position position="107"/>
    </location>
</feature>
<organism evidence="2">
    <name type="scientific">marine sediment metagenome</name>
    <dbReference type="NCBI Taxonomy" id="412755"/>
    <lineage>
        <taxon>unclassified sequences</taxon>
        <taxon>metagenomes</taxon>
        <taxon>ecological metagenomes</taxon>
    </lineage>
</organism>
<keyword evidence="1" id="KW-0472">Membrane</keyword>
<keyword evidence="1" id="KW-0812">Transmembrane</keyword>
<protein>
    <submittedName>
        <fullName evidence="2">Uncharacterized protein</fullName>
    </submittedName>
</protein>
<feature type="transmembrane region" description="Helical" evidence="1">
    <location>
        <begin position="60"/>
        <end position="81"/>
    </location>
</feature>
<feature type="transmembrane region" description="Helical" evidence="1">
    <location>
        <begin position="15"/>
        <end position="39"/>
    </location>
</feature>
<dbReference type="AlphaFoldDB" id="X0UNU8"/>
<sequence>MTERTGKDAGRTIRVFSWALLVVDVLAYAALAVAVLATMGACQRVFARMGTELPTVTRMVLSLGQGGLVGILALVVLLAVVKEIVLPWPQARLWTNVAIALICAGFW</sequence>
<accession>X0UNU8</accession>
<dbReference type="EMBL" id="BARS01027049">
    <property type="protein sequence ID" value="GAG07464.1"/>
    <property type="molecule type" value="Genomic_DNA"/>
</dbReference>
<proteinExistence type="predicted"/>
<reference evidence="2" key="1">
    <citation type="journal article" date="2014" name="Front. Microbiol.">
        <title>High frequency of phylogenetically diverse reductive dehalogenase-homologous genes in deep subseafloor sedimentary metagenomes.</title>
        <authorList>
            <person name="Kawai M."/>
            <person name="Futagami T."/>
            <person name="Toyoda A."/>
            <person name="Takaki Y."/>
            <person name="Nishi S."/>
            <person name="Hori S."/>
            <person name="Arai W."/>
            <person name="Tsubouchi T."/>
            <person name="Morono Y."/>
            <person name="Uchiyama I."/>
            <person name="Ito T."/>
            <person name="Fujiyama A."/>
            <person name="Inagaki F."/>
            <person name="Takami H."/>
        </authorList>
    </citation>
    <scope>NUCLEOTIDE SEQUENCE</scope>
    <source>
        <strain evidence="2">Expedition CK06-06</strain>
    </source>
</reference>
<gene>
    <name evidence="2" type="ORF">S01H1_42524</name>
</gene>
<name>X0UNU8_9ZZZZ</name>
<keyword evidence="1" id="KW-1133">Transmembrane helix</keyword>
<comment type="caution">
    <text evidence="2">The sequence shown here is derived from an EMBL/GenBank/DDBJ whole genome shotgun (WGS) entry which is preliminary data.</text>
</comment>